<accession>A0ABQ2H137</accession>
<comment type="caution">
    <text evidence="1">The sequence shown here is derived from an EMBL/GenBank/DDBJ whole genome shotgun (WGS) entry which is preliminary data.</text>
</comment>
<name>A0ABQ2H137_9PSED</name>
<sequence>MTYKSQKNVTNECNECGVGWQLHQNRFNEMTTAIWPHATLHELSRKASLRELEEVINSGSLPPKHESLLKNYLNSLPGYGNPSLEQETERHHGYVTAFLHKAAKTDGSRSLNSLMSEAK</sequence>
<proteinExistence type="predicted"/>
<gene>
    <name evidence="1" type="ORF">GCM10009425_39960</name>
</gene>
<dbReference type="Proteomes" id="UP000616499">
    <property type="component" value="Unassembled WGS sequence"/>
</dbReference>
<evidence type="ECO:0000313" key="2">
    <source>
        <dbReference type="Proteomes" id="UP000616499"/>
    </source>
</evidence>
<keyword evidence="2" id="KW-1185">Reference proteome</keyword>
<dbReference type="EMBL" id="BMNW01000011">
    <property type="protein sequence ID" value="GGM25130.1"/>
    <property type="molecule type" value="Genomic_DNA"/>
</dbReference>
<protein>
    <submittedName>
        <fullName evidence="1">Uncharacterized protein</fullName>
    </submittedName>
</protein>
<reference evidence="2" key="1">
    <citation type="journal article" date="2019" name="Int. J. Syst. Evol. Microbiol.">
        <title>The Global Catalogue of Microorganisms (GCM) 10K type strain sequencing project: providing services to taxonomists for standard genome sequencing and annotation.</title>
        <authorList>
            <consortium name="The Broad Institute Genomics Platform"/>
            <consortium name="The Broad Institute Genome Sequencing Center for Infectious Disease"/>
            <person name="Wu L."/>
            <person name="Ma J."/>
        </authorList>
    </citation>
    <scope>NUCLEOTIDE SEQUENCE [LARGE SCALE GENOMIC DNA]</scope>
    <source>
        <strain evidence="2">JCM 13501</strain>
    </source>
</reference>
<evidence type="ECO:0000313" key="1">
    <source>
        <dbReference type="EMBL" id="GGM25130.1"/>
    </source>
</evidence>
<organism evidence="1 2">
    <name type="scientific">Pseudomonas asuensis</name>
    <dbReference type="NCBI Taxonomy" id="1825787"/>
    <lineage>
        <taxon>Bacteria</taxon>
        <taxon>Pseudomonadati</taxon>
        <taxon>Pseudomonadota</taxon>
        <taxon>Gammaproteobacteria</taxon>
        <taxon>Pseudomonadales</taxon>
        <taxon>Pseudomonadaceae</taxon>
        <taxon>Pseudomonas</taxon>
    </lineage>
</organism>